<organism evidence="2 3">
    <name type="scientific">Neohortaea acidophila</name>
    <dbReference type="NCBI Taxonomy" id="245834"/>
    <lineage>
        <taxon>Eukaryota</taxon>
        <taxon>Fungi</taxon>
        <taxon>Dikarya</taxon>
        <taxon>Ascomycota</taxon>
        <taxon>Pezizomycotina</taxon>
        <taxon>Dothideomycetes</taxon>
        <taxon>Dothideomycetidae</taxon>
        <taxon>Mycosphaerellales</taxon>
        <taxon>Teratosphaeriaceae</taxon>
        <taxon>Neohortaea</taxon>
    </lineage>
</organism>
<dbReference type="GeneID" id="54479686"/>
<keyword evidence="3" id="KW-1185">Reference proteome</keyword>
<evidence type="ECO:0000313" key="2">
    <source>
        <dbReference type="EMBL" id="KAF2486341.1"/>
    </source>
</evidence>
<sequence>MQSLRSLILTCLVLLPHALALPSDDGRRDWAMDPRAIDDPDVCCPEPTYTYMCCVASCGVCMPGHDCDTVSEHRKHSHPPIPLRGKPAENAAVRMAGPGSLLTAAVD</sequence>
<protein>
    <submittedName>
        <fullName evidence="2">Uncharacterized protein</fullName>
    </submittedName>
</protein>
<feature type="signal peptide" evidence="1">
    <location>
        <begin position="1"/>
        <end position="20"/>
    </location>
</feature>
<feature type="chain" id="PRO_5025374535" evidence="1">
    <location>
        <begin position="21"/>
        <end position="107"/>
    </location>
</feature>
<gene>
    <name evidence="2" type="ORF">BDY17DRAFT_75646</name>
</gene>
<proteinExistence type="predicted"/>
<dbReference type="RefSeq" id="XP_033592910.1">
    <property type="nucleotide sequence ID" value="XM_033738684.1"/>
</dbReference>
<dbReference type="Proteomes" id="UP000799767">
    <property type="component" value="Unassembled WGS sequence"/>
</dbReference>
<name>A0A6A6Q2T4_9PEZI</name>
<evidence type="ECO:0000256" key="1">
    <source>
        <dbReference type="SAM" id="SignalP"/>
    </source>
</evidence>
<evidence type="ECO:0000313" key="3">
    <source>
        <dbReference type="Proteomes" id="UP000799767"/>
    </source>
</evidence>
<keyword evidence="1" id="KW-0732">Signal</keyword>
<accession>A0A6A6Q2T4</accession>
<dbReference type="EMBL" id="MU001632">
    <property type="protein sequence ID" value="KAF2486341.1"/>
    <property type="molecule type" value="Genomic_DNA"/>
</dbReference>
<reference evidence="2" key="1">
    <citation type="journal article" date="2020" name="Stud. Mycol.">
        <title>101 Dothideomycetes genomes: a test case for predicting lifestyles and emergence of pathogens.</title>
        <authorList>
            <person name="Haridas S."/>
            <person name="Albert R."/>
            <person name="Binder M."/>
            <person name="Bloem J."/>
            <person name="Labutti K."/>
            <person name="Salamov A."/>
            <person name="Andreopoulos B."/>
            <person name="Baker S."/>
            <person name="Barry K."/>
            <person name="Bills G."/>
            <person name="Bluhm B."/>
            <person name="Cannon C."/>
            <person name="Castanera R."/>
            <person name="Culley D."/>
            <person name="Daum C."/>
            <person name="Ezra D."/>
            <person name="Gonzalez J."/>
            <person name="Henrissat B."/>
            <person name="Kuo A."/>
            <person name="Liang C."/>
            <person name="Lipzen A."/>
            <person name="Lutzoni F."/>
            <person name="Magnuson J."/>
            <person name="Mondo S."/>
            <person name="Nolan M."/>
            <person name="Ohm R."/>
            <person name="Pangilinan J."/>
            <person name="Park H.-J."/>
            <person name="Ramirez L."/>
            <person name="Alfaro M."/>
            <person name="Sun H."/>
            <person name="Tritt A."/>
            <person name="Yoshinaga Y."/>
            <person name="Zwiers L.-H."/>
            <person name="Turgeon B."/>
            <person name="Goodwin S."/>
            <person name="Spatafora J."/>
            <person name="Crous P."/>
            <person name="Grigoriev I."/>
        </authorList>
    </citation>
    <scope>NUCLEOTIDE SEQUENCE</scope>
    <source>
        <strain evidence="2">CBS 113389</strain>
    </source>
</reference>
<dbReference type="AlphaFoldDB" id="A0A6A6Q2T4"/>